<evidence type="ECO:0000313" key="3">
    <source>
        <dbReference type="Proteomes" id="UP000186922"/>
    </source>
</evidence>
<evidence type="ECO:0000256" key="1">
    <source>
        <dbReference type="SAM" id="Phobius"/>
    </source>
</evidence>
<keyword evidence="1" id="KW-0812">Transmembrane</keyword>
<reference evidence="2 3" key="1">
    <citation type="journal article" date="2016" name="Nat. Commun.">
        <title>Extremotolerant tardigrade genome and improved radiotolerance of human cultured cells by tardigrade-unique protein.</title>
        <authorList>
            <person name="Hashimoto T."/>
            <person name="Horikawa D.D."/>
            <person name="Saito Y."/>
            <person name="Kuwahara H."/>
            <person name="Kozuka-Hata H."/>
            <person name="Shin-I T."/>
            <person name="Minakuchi Y."/>
            <person name="Ohishi K."/>
            <person name="Motoyama A."/>
            <person name="Aizu T."/>
            <person name="Enomoto A."/>
            <person name="Kondo K."/>
            <person name="Tanaka S."/>
            <person name="Hara Y."/>
            <person name="Koshikawa S."/>
            <person name="Sagara H."/>
            <person name="Miura T."/>
            <person name="Yokobori S."/>
            <person name="Miyagawa K."/>
            <person name="Suzuki Y."/>
            <person name="Kubo T."/>
            <person name="Oyama M."/>
            <person name="Kohara Y."/>
            <person name="Fujiyama A."/>
            <person name="Arakawa K."/>
            <person name="Katayama T."/>
            <person name="Toyoda A."/>
            <person name="Kunieda T."/>
        </authorList>
    </citation>
    <scope>NUCLEOTIDE SEQUENCE [LARGE SCALE GENOMIC DNA]</scope>
    <source>
        <strain evidence="2 3">YOKOZUNA-1</strain>
    </source>
</reference>
<evidence type="ECO:0000313" key="2">
    <source>
        <dbReference type="EMBL" id="GAU98974.1"/>
    </source>
</evidence>
<proteinExistence type="predicted"/>
<keyword evidence="3" id="KW-1185">Reference proteome</keyword>
<comment type="caution">
    <text evidence="2">The sequence shown here is derived from an EMBL/GenBank/DDBJ whole genome shotgun (WGS) entry which is preliminary data.</text>
</comment>
<feature type="transmembrane region" description="Helical" evidence="1">
    <location>
        <begin position="65"/>
        <end position="82"/>
    </location>
</feature>
<accession>A0A1D1VBG5</accession>
<organism evidence="2 3">
    <name type="scientific">Ramazzottius varieornatus</name>
    <name type="common">Water bear</name>
    <name type="synonym">Tardigrade</name>
    <dbReference type="NCBI Taxonomy" id="947166"/>
    <lineage>
        <taxon>Eukaryota</taxon>
        <taxon>Metazoa</taxon>
        <taxon>Ecdysozoa</taxon>
        <taxon>Tardigrada</taxon>
        <taxon>Eutardigrada</taxon>
        <taxon>Parachela</taxon>
        <taxon>Hypsibioidea</taxon>
        <taxon>Ramazzottiidae</taxon>
        <taxon>Ramazzottius</taxon>
    </lineage>
</organism>
<dbReference type="AlphaFoldDB" id="A0A1D1VBG5"/>
<sequence length="115" mass="13126">MARKTSADKFLNTKELSVIITRSCTLFLVRHDKQYYVLLIHDSSCKVFLQQSRIAAVVPSAYPPFLSYGFILLHSLLFVGTVRHRCMTIYCSSADWLSVLLVRALESRVTSVRLL</sequence>
<protein>
    <submittedName>
        <fullName evidence="2">Uncharacterized protein</fullName>
    </submittedName>
</protein>
<name>A0A1D1VBG5_RAMVA</name>
<dbReference type="Proteomes" id="UP000186922">
    <property type="component" value="Unassembled WGS sequence"/>
</dbReference>
<keyword evidence="1" id="KW-0472">Membrane</keyword>
<keyword evidence="1" id="KW-1133">Transmembrane helix</keyword>
<gene>
    <name evidence="2" type="primary">RvY_10041</name>
    <name evidence="2" type="synonym">RvY_10041.2</name>
    <name evidence="2" type="ORF">RvY_10041-2</name>
</gene>
<dbReference type="EMBL" id="BDGG01000005">
    <property type="protein sequence ID" value="GAU98974.1"/>
    <property type="molecule type" value="Genomic_DNA"/>
</dbReference>